<dbReference type="InterPro" id="IPR011006">
    <property type="entry name" value="CheY-like_superfamily"/>
</dbReference>
<feature type="domain" description="Response regulatory" evidence="3">
    <location>
        <begin position="2"/>
        <end position="113"/>
    </location>
</feature>
<keyword evidence="1 2" id="KW-0597">Phosphoprotein</keyword>
<dbReference type="PANTHER" id="PTHR44591:SF3">
    <property type="entry name" value="RESPONSE REGULATORY DOMAIN-CONTAINING PROTEIN"/>
    <property type="match status" value="1"/>
</dbReference>
<dbReference type="Gene3D" id="3.40.50.2300">
    <property type="match status" value="1"/>
</dbReference>
<geneLocation type="plasmid" evidence="4 5">
    <name>pPP1</name>
</geneLocation>
<evidence type="ECO:0000259" key="3">
    <source>
        <dbReference type="PROSITE" id="PS50110"/>
    </source>
</evidence>
<proteinExistence type="predicted"/>
<accession>A0ABM7VIY1</accession>
<dbReference type="EMBL" id="AP025293">
    <property type="protein sequence ID" value="BDD00913.1"/>
    <property type="molecule type" value="Genomic_DNA"/>
</dbReference>
<dbReference type="InterPro" id="IPR050595">
    <property type="entry name" value="Bact_response_regulator"/>
</dbReference>
<gene>
    <name evidence="4" type="ORF">PEPS_31930</name>
</gene>
<evidence type="ECO:0000313" key="5">
    <source>
        <dbReference type="Proteomes" id="UP001354989"/>
    </source>
</evidence>
<keyword evidence="4" id="KW-0614">Plasmid</keyword>
<reference evidence="4 5" key="1">
    <citation type="submission" date="2021-12" db="EMBL/GenBank/DDBJ databases">
        <title>Genome sequencing of bacteria with rrn-lacking chromosome and rrn-plasmid.</title>
        <authorList>
            <person name="Anda M."/>
            <person name="Iwasaki W."/>
        </authorList>
    </citation>
    <scope>NUCLEOTIDE SEQUENCE [LARGE SCALE GENOMIC DNA]</scope>
    <source>
        <strain evidence="4 5">NBRC 101262</strain>
        <plasmid evidence="4 5">pPP1</plasmid>
    </source>
</reference>
<dbReference type="PROSITE" id="PS50110">
    <property type="entry name" value="RESPONSE_REGULATORY"/>
    <property type="match status" value="1"/>
</dbReference>
<dbReference type="InterPro" id="IPR001789">
    <property type="entry name" value="Sig_transdc_resp-reg_receiver"/>
</dbReference>
<evidence type="ECO:0000256" key="2">
    <source>
        <dbReference type="PROSITE-ProRule" id="PRU00169"/>
    </source>
</evidence>
<feature type="modified residue" description="4-aspartylphosphate" evidence="2">
    <location>
        <position position="51"/>
    </location>
</feature>
<dbReference type="Proteomes" id="UP001354989">
    <property type="component" value="Plasmid pPP1"/>
</dbReference>
<dbReference type="RefSeq" id="WP_338398148.1">
    <property type="nucleotide sequence ID" value="NZ_AP025293.1"/>
</dbReference>
<keyword evidence="5" id="KW-1185">Reference proteome</keyword>
<evidence type="ECO:0000313" key="4">
    <source>
        <dbReference type="EMBL" id="BDD00913.1"/>
    </source>
</evidence>
<sequence length="115" mass="13093">MKIIIIDDEKEICLMLGKILAKLGHRVHCAHDCANAKILLKREQATLYFLDLNLPDGSGFDLISFIDHPANIYFMSAWDGESERKQVEALNVNGFIHKPFTKKDITLIIDQLPNE</sequence>
<protein>
    <recommendedName>
        <fullName evidence="3">Response regulatory domain-containing protein</fullName>
    </recommendedName>
</protein>
<dbReference type="SUPFAM" id="SSF52172">
    <property type="entry name" value="CheY-like"/>
    <property type="match status" value="1"/>
</dbReference>
<name>A0ABM7VIY1_9BACT</name>
<dbReference type="SMART" id="SM00448">
    <property type="entry name" value="REC"/>
    <property type="match status" value="1"/>
</dbReference>
<organism evidence="4 5">
    <name type="scientific">Persicobacter psychrovividus</name>
    <dbReference type="NCBI Taxonomy" id="387638"/>
    <lineage>
        <taxon>Bacteria</taxon>
        <taxon>Pseudomonadati</taxon>
        <taxon>Bacteroidota</taxon>
        <taxon>Cytophagia</taxon>
        <taxon>Cytophagales</taxon>
        <taxon>Persicobacteraceae</taxon>
        <taxon>Persicobacter</taxon>
    </lineage>
</organism>
<evidence type="ECO:0000256" key="1">
    <source>
        <dbReference type="ARBA" id="ARBA00022553"/>
    </source>
</evidence>
<dbReference type="Pfam" id="PF00072">
    <property type="entry name" value="Response_reg"/>
    <property type="match status" value="1"/>
</dbReference>
<dbReference type="CDD" id="cd00156">
    <property type="entry name" value="REC"/>
    <property type="match status" value="1"/>
</dbReference>
<dbReference type="PANTHER" id="PTHR44591">
    <property type="entry name" value="STRESS RESPONSE REGULATOR PROTEIN 1"/>
    <property type="match status" value="1"/>
</dbReference>